<sequence length="285" mass="34226">MAWKTIVTYLIDWSPTWIKTLELSNWIGKAIVIPRAKLKEAKERKETNQPAIYFLFWKDEQNENIAYIWEAENLVNRLANHDTNKDFWEIVVAFISKDNNLTKADVKFLESKAIEKAKKINRFILKNGVEPVSNNLPEYQVAAMNEFLENLDLLISAIWYPILKDLELEKNAINNKNLYYCKWPSADASWIYFSEWLLVFKWSKSRINVLDTAWFWIKNLQEKLYNEKILKFFNNESYIFNEDYLFKSPSAAAWLILWRSANWWTEWKNNEWKKLDEIERKNLNS</sequence>
<reference evidence="2" key="1">
    <citation type="journal article" date="2012" name="Science">
        <title>Fermentation, hydrogen, and sulfur metabolism in multiple uncultivated bacterial phyla.</title>
        <authorList>
            <person name="Wrighton K.C."/>
            <person name="Thomas B.C."/>
            <person name="Sharon I."/>
            <person name="Miller C.S."/>
            <person name="Castelle C.J."/>
            <person name="VerBerkmoes N.C."/>
            <person name="Wilkins M.J."/>
            <person name="Hettich R.L."/>
            <person name="Lipton M.S."/>
            <person name="Williams K.H."/>
            <person name="Long P.E."/>
            <person name="Banfield J.F."/>
        </authorList>
    </citation>
    <scope>NUCLEOTIDE SEQUENCE [LARGE SCALE GENOMIC DNA]</scope>
</reference>
<organism evidence="2">
    <name type="scientific">uncultured bacterium</name>
    <name type="common">gcode 4</name>
    <dbReference type="NCBI Taxonomy" id="1234023"/>
    <lineage>
        <taxon>Bacteria</taxon>
        <taxon>environmental samples</taxon>
    </lineage>
</organism>
<dbReference type="InterPro" id="IPR025579">
    <property type="entry name" value="DUF4357"/>
</dbReference>
<gene>
    <name evidence="2" type="ORF">ACD_4C00256G0002</name>
</gene>
<dbReference type="EMBL" id="AMFJ01000772">
    <property type="protein sequence ID" value="EKE26510.1"/>
    <property type="molecule type" value="Genomic_DNA"/>
</dbReference>
<name>K2GT25_9BACT</name>
<proteinExistence type="predicted"/>
<evidence type="ECO:0000313" key="2">
    <source>
        <dbReference type="EMBL" id="EKE26510.1"/>
    </source>
</evidence>
<dbReference type="AlphaFoldDB" id="K2GT25"/>
<accession>K2GT25</accession>
<dbReference type="Pfam" id="PF14267">
    <property type="entry name" value="DUF4357"/>
    <property type="match status" value="1"/>
</dbReference>
<dbReference type="CDD" id="cd10447">
    <property type="entry name" value="GIY-YIG_unchar_2"/>
    <property type="match status" value="1"/>
</dbReference>
<protein>
    <recommendedName>
        <fullName evidence="1">DUF4357 domain-containing protein</fullName>
    </recommendedName>
</protein>
<feature type="domain" description="DUF4357" evidence="1">
    <location>
        <begin position="222"/>
        <end position="273"/>
    </location>
</feature>
<evidence type="ECO:0000259" key="1">
    <source>
        <dbReference type="Pfam" id="PF14267"/>
    </source>
</evidence>
<comment type="caution">
    <text evidence="2">The sequence shown here is derived from an EMBL/GenBank/DDBJ whole genome shotgun (WGS) entry which is preliminary data.</text>
</comment>